<dbReference type="InterPro" id="IPR001853">
    <property type="entry name" value="DSBA-like_thioredoxin_dom"/>
</dbReference>
<dbReference type="Proteomes" id="UP000243876">
    <property type="component" value="Unassembled WGS sequence"/>
</dbReference>
<feature type="domain" description="DSBA-like thioredoxin" evidence="1">
    <location>
        <begin position="22"/>
        <end position="239"/>
    </location>
</feature>
<gene>
    <name evidence="2" type="primary">SPOSA6832_03882</name>
</gene>
<feature type="non-terminal residue" evidence="2">
    <location>
        <position position="1"/>
    </location>
</feature>
<organism evidence="2 3">
    <name type="scientific">Sporidiobolus salmonicolor</name>
    <name type="common">Yeast-like fungus</name>
    <name type="synonym">Sporobolomyces salmonicolor</name>
    <dbReference type="NCBI Taxonomy" id="5005"/>
    <lineage>
        <taxon>Eukaryota</taxon>
        <taxon>Fungi</taxon>
        <taxon>Dikarya</taxon>
        <taxon>Basidiomycota</taxon>
        <taxon>Pucciniomycotina</taxon>
        <taxon>Microbotryomycetes</taxon>
        <taxon>Sporidiobolales</taxon>
        <taxon>Sporidiobolaceae</taxon>
        <taxon>Sporobolomyces</taxon>
    </lineage>
</organism>
<dbReference type="PANTHER" id="PTHR13887:SF41">
    <property type="entry name" value="THIOREDOXIN SUPERFAMILY PROTEIN"/>
    <property type="match status" value="1"/>
</dbReference>
<dbReference type="Pfam" id="PF01323">
    <property type="entry name" value="DSBA"/>
    <property type="match status" value="1"/>
</dbReference>
<sequence>MSSSAVETTQAAAPAVKRINLEITSDSICPFCYVGFNRIKAAIAQAEAESLPLSFSLRFAPFLLDPTLPPSPGENKRERYARRFGGAEKVRAMEAAMVERGRGCGIEFSYGGNVSQTTDSHRIIEKAREVKGERGQLDLVARLFKTYFEEEGDPGSHELLARDAETVGIMSKADALAFLASDELKDEVAAGIRKAQMRGISGVPFTIINELSLPSLRALGFLSPKLAISGAQEEETFLEVFRKLAKGELEA</sequence>
<reference evidence="3" key="1">
    <citation type="submission" date="2015-02" db="EMBL/GenBank/DDBJ databases">
        <authorList>
            <person name="Gon?alves P."/>
        </authorList>
    </citation>
    <scope>NUCLEOTIDE SEQUENCE [LARGE SCALE GENOMIC DNA]</scope>
</reference>
<dbReference type="SUPFAM" id="SSF52833">
    <property type="entry name" value="Thioredoxin-like"/>
    <property type="match status" value="1"/>
</dbReference>
<dbReference type="GO" id="GO:0016491">
    <property type="term" value="F:oxidoreductase activity"/>
    <property type="evidence" value="ECO:0007669"/>
    <property type="project" value="InterPro"/>
</dbReference>
<accession>A0A0D6EPV5</accession>
<dbReference type="AlphaFoldDB" id="A0A0D6EPV5"/>
<evidence type="ECO:0000313" key="3">
    <source>
        <dbReference type="Proteomes" id="UP000243876"/>
    </source>
</evidence>
<dbReference type="Gene3D" id="3.40.30.10">
    <property type="entry name" value="Glutaredoxin"/>
    <property type="match status" value="1"/>
</dbReference>
<dbReference type="PANTHER" id="PTHR13887">
    <property type="entry name" value="GLUTATHIONE S-TRANSFERASE KAPPA"/>
    <property type="match status" value="1"/>
</dbReference>
<dbReference type="OrthoDB" id="1930760at2759"/>
<protein>
    <submittedName>
        <fullName evidence="2">SPOSA6832_03882-mRNA-1:cds</fullName>
    </submittedName>
</protein>
<dbReference type="CDD" id="cd03024">
    <property type="entry name" value="DsbA_FrnE"/>
    <property type="match status" value="1"/>
</dbReference>
<evidence type="ECO:0000313" key="2">
    <source>
        <dbReference type="EMBL" id="CEQ42102.1"/>
    </source>
</evidence>
<dbReference type="EMBL" id="CENE01000021">
    <property type="protein sequence ID" value="CEQ42102.1"/>
    <property type="molecule type" value="Genomic_DNA"/>
</dbReference>
<proteinExistence type="predicted"/>
<evidence type="ECO:0000259" key="1">
    <source>
        <dbReference type="Pfam" id="PF01323"/>
    </source>
</evidence>
<keyword evidence="3" id="KW-1185">Reference proteome</keyword>
<dbReference type="InterPro" id="IPR036249">
    <property type="entry name" value="Thioredoxin-like_sf"/>
</dbReference>
<name>A0A0D6EPV5_SPOSA</name>